<dbReference type="AlphaFoldDB" id="A0A2V1E4J4"/>
<protein>
    <submittedName>
        <fullName evidence="2">Uncharacterized protein</fullName>
    </submittedName>
</protein>
<name>A0A2V1E4J4_9PLEO</name>
<feature type="region of interest" description="Disordered" evidence="1">
    <location>
        <begin position="51"/>
        <end position="71"/>
    </location>
</feature>
<sequence length="81" mass="8813">MTFKAVLRACLSFDSFTVRLGYATHRFLPFTRHPSPKLLYIAAGQPPPFAAASQTGFHRPHPANKASAAPHSLAIDTINPL</sequence>
<evidence type="ECO:0000256" key="1">
    <source>
        <dbReference type="SAM" id="MobiDB-lite"/>
    </source>
</evidence>
<reference evidence="2 3" key="1">
    <citation type="journal article" date="2018" name="Sci. Rep.">
        <title>Comparative genomics provides insights into the lifestyle and reveals functional heterogeneity of dark septate endophytic fungi.</title>
        <authorList>
            <person name="Knapp D.G."/>
            <person name="Nemeth J.B."/>
            <person name="Barry K."/>
            <person name="Hainaut M."/>
            <person name="Henrissat B."/>
            <person name="Johnson J."/>
            <person name="Kuo A."/>
            <person name="Lim J.H.P."/>
            <person name="Lipzen A."/>
            <person name="Nolan M."/>
            <person name="Ohm R.A."/>
            <person name="Tamas L."/>
            <person name="Grigoriev I.V."/>
            <person name="Spatafora J.W."/>
            <person name="Nagy L.G."/>
            <person name="Kovacs G.M."/>
        </authorList>
    </citation>
    <scope>NUCLEOTIDE SEQUENCE [LARGE SCALE GENOMIC DNA]</scope>
    <source>
        <strain evidence="2 3">DSE2036</strain>
    </source>
</reference>
<evidence type="ECO:0000313" key="3">
    <source>
        <dbReference type="Proteomes" id="UP000244855"/>
    </source>
</evidence>
<evidence type="ECO:0000313" key="2">
    <source>
        <dbReference type="EMBL" id="PVI05072.1"/>
    </source>
</evidence>
<dbReference type="Proteomes" id="UP000244855">
    <property type="component" value="Unassembled WGS sequence"/>
</dbReference>
<organism evidence="2 3">
    <name type="scientific">Periconia macrospinosa</name>
    <dbReference type="NCBI Taxonomy" id="97972"/>
    <lineage>
        <taxon>Eukaryota</taxon>
        <taxon>Fungi</taxon>
        <taxon>Dikarya</taxon>
        <taxon>Ascomycota</taxon>
        <taxon>Pezizomycotina</taxon>
        <taxon>Dothideomycetes</taxon>
        <taxon>Pleosporomycetidae</taxon>
        <taxon>Pleosporales</taxon>
        <taxon>Massarineae</taxon>
        <taxon>Periconiaceae</taxon>
        <taxon>Periconia</taxon>
    </lineage>
</organism>
<gene>
    <name evidence="2" type="ORF">DM02DRAFT_610941</name>
</gene>
<proteinExistence type="predicted"/>
<accession>A0A2V1E4J4</accession>
<dbReference type="EMBL" id="KZ805316">
    <property type="protein sequence ID" value="PVI05072.1"/>
    <property type="molecule type" value="Genomic_DNA"/>
</dbReference>
<keyword evidence="3" id="KW-1185">Reference proteome</keyword>